<dbReference type="Proteomes" id="UP001190700">
    <property type="component" value="Unassembled WGS sequence"/>
</dbReference>
<evidence type="ECO:0000313" key="3">
    <source>
        <dbReference type="Proteomes" id="UP001190700"/>
    </source>
</evidence>
<dbReference type="EMBL" id="LGRX02023689">
    <property type="protein sequence ID" value="KAK3254361.1"/>
    <property type="molecule type" value="Genomic_DNA"/>
</dbReference>
<dbReference type="AlphaFoldDB" id="A0AAE0F706"/>
<gene>
    <name evidence="2" type="ORF">CYMTET_36423</name>
</gene>
<accession>A0AAE0F706</accession>
<organism evidence="2 3">
    <name type="scientific">Cymbomonas tetramitiformis</name>
    <dbReference type="NCBI Taxonomy" id="36881"/>
    <lineage>
        <taxon>Eukaryota</taxon>
        <taxon>Viridiplantae</taxon>
        <taxon>Chlorophyta</taxon>
        <taxon>Pyramimonadophyceae</taxon>
        <taxon>Pyramimonadales</taxon>
        <taxon>Pyramimonadaceae</taxon>
        <taxon>Cymbomonas</taxon>
    </lineage>
</organism>
<name>A0AAE0F706_9CHLO</name>
<comment type="caution">
    <text evidence="2">The sequence shown here is derived from an EMBL/GenBank/DDBJ whole genome shotgun (WGS) entry which is preliminary data.</text>
</comment>
<proteinExistence type="predicted"/>
<keyword evidence="3" id="KW-1185">Reference proteome</keyword>
<evidence type="ECO:0000313" key="2">
    <source>
        <dbReference type="EMBL" id="KAK3254361.1"/>
    </source>
</evidence>
<sequence length="110" mass="12116">MPPQELALLRGEGPPPRLERGARASPHRLLLWDGGGPAALTLERWCGTQGVVRCLYSYFVEKPQEEIPHIPMELHEVKCLKPSAYGTGDEDIFLGPKIQKDAEGALPETS</sequence>
<reference evidence="2 3" key="1">
    <citation type="journal article" date="2015" name="Genome Biol. Evol.">
        <title>Comparative Genomics of a Bacterivorous Green Alga Reveals Evolutionary Causalities and Consequences of Phago-Mixotrophic Mode of Nutrition.</title>
        <authorList>
            <person name="Burns J.A."/>
            <person name="Paasch A."/>
            <person name="Narechania A."/>
            <person name="Kim E."/>
        </authorList>
    </citation>
    <scope>NUCLEOTIDE SEQUENCE [LARGE SCALE GENOMIC DNA]</scope>
    <source>
        <strain evidence="2 3">PLY_AMNH</strain>
    </source>
</reference>
<evidence type="ECO:0000256" key="1">
    <source>
        <dbReference type="SAM" id="MobiDB-lite"/>
    </source>
</evidence>
<protein>
    <submittedName>
        <fullName evidence="2">Uncharacterized protein</fullName>
    </submittedName>
</protein>
<feature type="region of interest" description="Disordered" evidence="1">
    <location>
        <begin position="1"/>
        <end position="22"/>
    </location>
</feature>